<sequence>MSSVKSELRAGQYKWALVGGPAAAHIEGERPYSPRPLTWWRAAGDGRVQVVVAGDMWWWQGTGDGGRGEIHAPQLPTTPLTHTTSSSREQQL</sequence>
<dbReference type="AlphaFoldDB" id="A0AAE1EH45"/>
<proteinExistence type="predicted"/>
<feature type="region of interest" description="Disordered" evidence="1">
    <location>
        <begin position="63"/>
        <end position="92"/>
    </location>
</feature>
<feature type="compositionally biased region" description="Low complexity" evidence="1">
    <location>
        <begin position="75"/>
        <end position="92"/>
    </location>
</feature>
<accession>A0AAE1EH45</accession>
<dbReference type="Proteomes" id="UP001286313">
    <property type="component" value="Unassembled WGS sequence"/>
</dbReference>
<name>A0AAE1EH45_PETCI</name>
<protein>
    <submittedName>
        <fullName evidence="2">Uncharacterized protein</fullName>
    </submittedName>
</protein>
<comment type="caution">
    <text evidence="2">The sequence shown here is derived from an EMBL/GenBank/DDBJ whole genome shotgun (WGS) entry which is preliminary data.</text>
</comment>
<evidence type="ECO:0000313" key="3">
    <source>
        <dbReference type="Proteomes" id="UP001286313"/>
    </source>
</evidence>
<evidence type="ECO:0000313" key="2">
    <source>
        <dbReference type="EMBL" id="KAK3848996.1"/>
    </source>
</evidence>
<organism evidence="2 3">
    <name type="scientific">Petrolisthes cinctipes</name>
    <name type="common">Flat porcelain crab</name>
    <dbReference type="NCBI Taxonomy" id="88211"/>
    <lineage>
        <taxon>Eukaryota</taxon>
        <taxon>Metazoa</taxon>
        <taxon>Ecdysozoa</taxon>
        <taxon>Arthropoda</taxon>
        <taxon>Crustacea</taxon>
        <taxon>Multicrustacea</taxon>
        <taxon>Malacostraca</taxon>
        <taxon>Eumalacostraca</taxon>
        <taxon>Eucarida</taxon>
        <taxon>Decapoda</taxon>
        <taxon>Pleocyemata</taxon>
        <taxon>Anomura</taxon>
        <taxon>Galatheoidea</taxon>
        <taxon>Porcellanidae</taxon>
        <taxon>Petrolisthes</taxon>
    </lineage>
</organism>
<reference evidence="2" key="1">
    <citation type="submission" date="2023-10" db="EMBL/GenBank/DDBJ databases">
        <title>Genome assemblies of two species of porcelain crab, Petrolisthes cinctipes and Petrolisthes manimaculis (Anomura: Porcellanidae).</title>
        <authorList>
            <person name="Angst P."/>
        </authorList>
    </citation>
    <scope>NUCLEOTIDE SEQUENCE</scope>
    <source>
        <strain evidence="2">PB745_01</strain>
        <tissue evidence="2">Gill</tissue>
    </source>
</reference>
<keyword evidence="3" id="KW-1185">Reference proteome</keyword>
<gene>
    <name evidence="2" type="ORF">Pcinc_044234</name>
</gene>
<dbReference type="EMBL" id="JAWQEG010009218">
    <property type="protein sequence ID" value="KAK3848996.1"/>
    <property type="molecule type" value="Genomic_DNA"/>
</dbReference>
<evidence type="ECO:0000256" key="1">
    <source>
        <dbReference type="SAM" id="MobiDB-lite"/>
    </source>
</evidence>